<comment type="similarity">
    <text evidence="1">Belongs to the UDP-glycosyltransferase family.</text>
</comment>
<dbReference type="GO" id="GO:0047792">
    <property type="term" value="F:cyanohydrin beta-glucosyltransferase activity"/>
    <property type="evidence" value="ECO:0007669"/>
    <property type="project" value="UniProtKB-EC"/>
</dbReference>
<dbReference type="EMBL" id="KZ451969">
    <property type="protein sequence ID" value="PKA56746.1"/>
    <property type="molecule type" value="Genomic_DNA"/>
</dbReference>
<dbReference type="PANTHER" id="PTHR11926">
    <property type="entry name" value="GLUCOSYL/GLUCURONOSYL TRANSFERASES"/>
    <property type="match status" value="1"/>
</dbReference>
<name>A0A2I0AMQ7_9ASPA</name>
<keyword evidence="3" id="KW-0328">Glycosyltransferase</keyword>
<gene>
    <name evidence="3" type="primary">UGT85A1</name>
    <name evidence="3" type="ORF">AXF42_Ash002049</name>
</gene>
<accession>A0A2I0AMQ7</accession>
<evidence type="ECO:0000256" key="2">
    <source>
        <dbReference type="SAM" id="MobiDB-lite"/>
    </source>
</evidence>
<evidence type="ECO:0000313" key="3">
    <source>
        <dbReference type="EMBL" id="PKA56746.1"/>
    </source>
</evidence>
<dbReference type="GO" id="GO:0080043">
    <property type="term" value="F:quercetin 3-O-glucosyltransferase activity"/>
    <property type="evidence" value="ECO:0007669"/>
    <property type="project" value="TreeGrafter"/>
</dbReference>
<protein>
    <submittedName>
        <fullName evidence="3">UDP-glycosyltransferase 85A1</fullName>
        <ecNumber evidence="3">2.4.1.85</ecNumber>
    </submittedName>
</protein>
<keyword evidence="4" id="KW-1185">Reference proteome</keyword>
<dbReference type="AlphaFoldDB" id="A0A2I0AMQ7"/>
<sequence>MWSDSPARLHQWSDRIVCPASLNSLIKSDQTTTLARLNVPTYCLIVVMRRRRRRAAIKEKNLWLWKIGVTSQTAIWKQASIGSPARETSGCGTSQASSEPPTPATSHSTWNAGEAGSSLKDRGLILNTFDDLEHDVLRAMKHLFPELYSLGPLSLSLSISSAAAGNRWSGTSLSLNLRKQDSGCMKWLNEQERASVVYVNFGSLAVVSAEQFVEFAWGLAESKMPFLWIVREDLVEGEEARLPEGFVEETKGRGFTASRGASPQFSRWLLDALRVELNVREHLCWRANDLLAGFRRAAHELPDLCREWGMGMEGEVKREKVASVVKELVGGERGEELRRNAEKWKKRAEMAAMEEGGSSFDNLERLRG</sequence>
<proteinExistence type="inferred from homology"/>
<organism evidence="3 4">
    <name type="scientific">Apostasia shenzhenica</name>
    <dbReference type="NCBI Taxonomy" id="1088818"/>
    <lineage>
        <taxon>Eukaryota</taxon>
        <taxon>Viridiplantae</taxon>
        <taxon>Streptophyta</taxon>
        <taxon>Embryophyta</taxon>
        <taxon>Tracheophyta</taxon>
        <taxon>Spermatophyta</taxon>
        <taxon>Magnoliopsida</taxon>
        <taxon>Liliopsida</taxon>
        <taxon>Asparagales</taxon>
        <taxon>Orchidaceae</taxon>
        <taxon>Apostasioideae</taxon>
        <taxon>Apostasia</taxon>
    </lineage>
</organism>
<keyword evidence="3" id="KW-0808">Transferase</keyword>
<feature type="region of interest" description="Disordered" evidence="2">
    <location>
        <begin position="86"/>
        <end position="112"/>
    </location>
</feature>
<dbReference type="PANTHER" id="PTHR11926:SF1498">
    <property type="entry name" value="GLYCOSYLTRANSFERASE"/>
    <property type="match status" value="1"/>
</dbReference>
<dbReference type="OrthoDB" id="5835829at2759"/>
<feature type="compositionally biased region" description="Polar residues" evidence="2">
    <location>
        <begin position="90"/>
        <end position="111"/>
    </location>
</feature>
<dbReference type="Gene3D" id="3.40.50.2000">
    <property type="entry name" value="Glycogen Phosphorylase B"/>
    <property type="match status" value="4"/>
</dbReference>
<dbReference type="STRING" id="1088818.A0A2I0AMQ7"/>
<dbReference type="EC" id="2.4.1.85" evidence="3"/>
<reference evidence="3 4" key="1">
    <citation type="journal article" date="2017" name="Nature">
        <title>The Apostasia genome and the evolution of orchids.</title>
        <authorList>
            <person name="Zhang G.Q."/>
            <person name="Liu K.W."/>
            <person name="Li Z."/>
            <person name="Lohaus R."/>
            <person name="Hsiao Y.Y."/>
            <person name="Niu S.C."/>
            <person name="Wang J.Y."/>
            <person name="Lin Y.C."/>
            <person name="Xu Q."/>
            <person name="Chen L.J."/>
            <person name="Yoshida K."/>
            <person name="Fujiwara S."/>
            <person name="Wang Z.W."/>
            <person name="Zhang Y.Q."/>
            <person name="Mitsuda N."/>
            <person name="Wang M."/>
            <person name="Liu G.H."/>
            <person name="Pecoraro L."/>
            <person name="Huang H.X."/>
            <person name="Xiao X.J."/>
            <person name="Lin M."/>
            <person name="Wu X.Y."/>
            <person name="Wu W.L."/>
            <person name="Chen Y.Y."/>
            <person name="Chang S.B."/>
            <person name="Sakamoto S."/>
            <person name="Ohme-Takagi M."/>
            <person name="Yagi M."/>
            <person name="Zeng S.J."/>
            <person name="Shen C.Y."/>
            <person name="Yeh C.M."/>
            <person name="Luo Y.B."/>
            <person name="Tsai W.C."/>
            <person name="Van de Peer Y."/>
            <person name="Liu Z.J."/>
        </authorList>
    </citation>
    <scope>NUCLEOTIDE SEQUENCE [LARGE SCALE GENOMIC DNA]</scope>
    <source>
        <strain evidence="4">cv. Shenzhen</strain>
        <tissue evidence="3">Stem</tissue>
    </source>
</reference>
<dbReference type="GO" id="GO:0080044">
    <property type="term" value="F:quercetin 7-O-glucosyltransferase activity"/>
    <property type="evidence" value="ECO:0007669"/>
    <property type="project" value="TreeGrafter"/>
</dbReference>
<evidence type="ECO:0000313" key="4">
    <source>
        <dbReference type="Proteomes" id="UP000236161"/>
    </source>
</evidence>
<evidence type="ECO:0000256" key="1">
    <source>
        <dbReference type="ARBA" id="ARBA00009995"/>
    </source>
</evidence>
<dbReference type="SUPFAM" id="SSF53756">
    <property type="entry name" value="UDP-Glycosyltransferase/glycogen phosphorylase"/>
    <property type="match status" value="2"/>
</dbReference>
<dbReference type="Proteomes" id="UP000236161">
    <property type="component" value="Unassembled WGS sequence"/>
</dbReference>